<evidence type="ECO:0000256" key="3">
    <source>
        <dbReference type="ARBA" id="ARBA00022692"/>
    </source>
</evidence>
<dbReference type="PANTHER" id="PTHR39087">
    <property type="entry name" value="UPF0104 MEMBRANE PROTEIN MJ1595"/>
    <property type="match status" value="1"/>
</dbReference>
<feature type="transmembrane region" description="Helical" evidence="6">
    <location>
        <begin position="148"/>
        <end position="166"/>
    </location>
</feature>
<dbReference type="HOGENOM" id="CLU_048072_3_0_0"/>
<dbReference type="eggNOG" id="COG0392">
    <property type="taxonomic scope" value="Bacteria"/>
</dbReference>
<organism evidence="7 8">
    <name type="scientific">Thermomicrobium roseum (strain ATCC 27502 / DSM 5159 / P-2)</name>
    <dbReference type="NCBI Taxonomy" id="309801"/>
    <lineage>
        <taxon>Bacteria</taxon>
        <taxon>Pseudomonadati</taxon>
        <taxon>Thermomicrobiota</taxon>
        <taxon>Thermomicrobia</taxon>
        <taxon>Thermomicrobiales</taxon>
        <taxon>Thermomicrobiaceae</taxon>
        <taxon>Thermomicrobium</taxon>
    </lineage>
</organism>
<sequence length="333" mass="35796">MAAEGSAREKVPSVALGRRWPVVGRIVIGVGAYAVLVGVALWRGGLDLAGIASLLIGSQLGYVVLALAAYYGSFPFRAWRWKLLLARHTPHPVSTKRLILPYLYSWLVNCAVPAKLGELYRCYLVQRRCAVPFSLAFGATLVERAADLVFLAVLLPLATLLVFHGSGESEFLVLQIIAVLLTLGFLVALLSLRWSQRFSHRLPSVVRRPIASLAAGLAIDRSTAGKVFLFTFPLWSLEAARVFAEARALGLAISLPLALLIALLAALLTTVPLTPAGIGAVEIGVVGLLMVLGLSIEHAAALALLDRLVAYWSVFLVAGIPWLAERLLSGRRP</sequence>
<evidence type="ECO:0000313" key="7">
    <source>
        <dbReference type="EMBL" id="ACM05993.1"/>
    </source>
</evidence>
<dbReference type="GO" id="GO:0005886">
    <property type="term" value="C:plasma membrane"/>
    <property type="evidence" value="ECO:0007669"/>
    <property type="project" value="UniProtKB-SubCell"/>
</dbReference>
<keyword evidence="5 6" id="KW-0472">Membrane</keyword>
<keyword evidence="8" id="KW-1185">Reference proteome</keyword>
<feature type="transmembrane region" description="Helical" evidence="6">
    <location>
        <begin position="172"/>
        <end position="192"/>
    </location>
</feature>
<feature type="transmembrane region" description="Helical" evidence="6">
    <location>
        <begin position="308"/>
        <end position="324"/>
    </location>
</feature>
<protein>
    <submittedName>
        <fullName evidence="7">Putative membrane protein</fullName>
    </submittedName>
</protein>
<dbReference type="AlphaFoldDB" id="B9KZC8"/>
<dbReference type="KEGG" id="tro:trd_0842"/>
<keyword evidence="3 6" id="KW-0812">Transmembrane</keyword>
<dbReference type="STRING" id="309801.trd_0842"/>
<dbReference type="EMBL" id="CP001275">
    <property type="protein sequence ID" value="ACM05993.1"/>
    <property type="molecule type" value="Genomic_DNA"/>
</dbReference>
<evidence type="ECO:0000256" key="6">
    <source>
        <dbReference type="SAM" id="Phobius"/>
    </source>
</evidence>
<feature type="transmembrane region" description="Helical" evidence="6">
    <location>
        <begin position="22"/>
        <end position="42"/>
    </location>
</feature>
<keyword evidence="2" id="KW-1003">Cell membrane</keyword>
<proteinExistence type="predicted"/>
<reference evidence="7 8" key="1">
    <citation type="journal article" date="2009" name="PLoS ONE">
        <title>Complete genome sequence of the aerobic CO-oxidizing thermophile Thermomicrobium roseum.</title>
        <authorList>
            <person name="Wu D."/>
            <person name="Raymond J."/>
            <person name="Wu M."/>
            <person name="Chatterji S."/>
            <person name="Ren Q."/>
            <person name="Graham J.E."/>
            <person name="Bryant D.A."/>
            <person name="Robb F."/>
            <person name="Colman A."/>
            <person name="Tallon L.J."/>
            <person name="Badger J.H."/>
            <person name="Madupu R."/>
            <person name="Ward N.L."/>
            <person name="Eisen J.A."/>
        </authorList>
    </citation>
    <scope>NUCLEOTIDE SEQUENCE [LARGE SCALE GENOMIC DNA]</scope>
    <source>
        <strain evidence="8">ATCC 27502 / DSM 5159 / P-2</strain>
    </source>
</reference>
<feature type="transmembrane region" description="Helical" evidence="6">
    <location>
        <begin position="248"/>
        <end position="270"/>
    </location>
</feature>
<feature type="transmembrane region" description="Helical" evidence="6">
    <location>
        <begin position="276"/>
        <end position="296"/>
    </location>
</feature>
<dbReference type="Proteomes" id="UP000000447">
    <property type="component" value="Chromosome"/>
</dbReference>
<evidence type="ECO:0000313" key="8">
    <source>
        <dbReference type="Proteomes" id="UP000000447"/>
    </source>
</evidence>
<keyword evidence="4 6" id="KW-1133">Transmembrane helix</keyword>
<evidence type="ECO:0000256" key="4">
    <source>
        <dbReference type="ARBA" id="ARBA00022989"/>
    </source>
</evidence>
<feature type="transmembrane region" description="Helical" evidence="6">
    <location>
        <begin position="48"/>
        <end position="72"/>
    </location>
</feature>
<name>B9KZC8_THERP</name>
<evidence type="ECO:0000256" key="2">
    <source>
        <dbReference type="ARBA" id="ARBA00022475"/>
    </source>
</evidence>
<dbReference type="PANTHER" id="PTHR39087:SF2">
    <property type="entry name" value="UPF0104 MEMBRANE PROTEIN MJ1595"/>
    <property type="match status" value="1"/>
</dbReference>
<gene>
    <name evidence="7" type="ordered locus">trd_0842</name>
</gene>
<dbReference type="Pfam" id="PF03706">
    <property type="entry name" value="LPG_synthase_TM"/>
    <property type="match status" value="1"/>
</dbReference>
<dbReference type="InterPro" id="IPR022791">
    <property type="entry name" value="L-PG_synthase/AglD"/>
</dbReference>
<comment type="subcellular location">
    <subcellularLocation>
        <location evidence="1">Cell membrane</location>
        <topology evidence="1">Multi-pass membrane protein</topology>
    </subcellularLocation>
</comment>
<evidence type="ECO:0000256" key="5">
    <source>
        <dbReference type="ARBA" id="ARBA00023136"/>
    </source>
</evidence>
<evidence type="ECO:0000256" key="1">
    <source>
        <dbReference type="ARBA" id="ARBA00004651"/>
    </source>
</evidence>
<dbReference type="NCBIfam" id="TIGR00374">
    <property type="entry name" value="flippase-like domain"/>
    <property type="match status" value="2"/>
</dbReference>
<accession>B9KZC8</accession>